<protein>
    <recommendedName>
        <fullName evidence="2">glycerophosphodiester phosphodiesterase</fullName>
        <ecNumber evidence="2">3.1.4.46</ecNumber>
    </recommendedName>
</protein>
<reference evidence="8 9" key="1">
    <citation type="submission" date="2018-11" db="EMBL/GenBank/DDBJ databases">
        <authorList>
            <person name="Li F."/>
        </authorList>
    </citation>
    <scope>NUCLEOTIDE SEQUENCE [LARGE SCALE GENOMIC DNA]</scope>
    <source>
        <strain evidence="8 9">Gsoil 097</strain>
    </source>
</reference>
<comment type="similarity">
    <text evidence="1">Belongs to the glycerophosphoryl diester phosphodiesterase family.</text>
</comment>
<evidence type="ECO:0000256" key="1">
    <source>
        <dbReference type="ARBA" id="ARBA00007277"/>
    </source>
</evidence>
<dbReference type="GO" id="GO:0006629">
    <property type="term" value="P:lipid metabolic process"/>
    <property type="evidence" value="ECO:0007669"/>
    <property type="project" value="InterPro"/>
</dbReference>
<evidence type="ECO:0000256" key="4">
    <source>
        <dbReference type="ARBA" id="ARBA00022798"/>
    </source>
</evidence>
<keyword evidence="4" id="KW-0319">Glycerol metabolism</keyword>
<dbReference type="SUPFAM" id="SSF51695">
    <property type="entry name" value="PLC-like phosphodiesterases"/>
    <property type="match status" value="1"/>
</dbReference>
<evidence type="ECO:0000313" key="9">
    <source>
        <dbReference type="Proteomes" id="UP000267128"/>
    </source>
</evidence>
<dbReference type="RefSeq" id="WP_123226563.1">
    <property type="nucleotide sequence ID" value="NZ_RJSE01000003.1"/>
</dbReference>
<dbReference type="PROSITE" id="PS51704">
    <property type="entry name" value="GP_PDE"/>
    <property type="match status" value="1"/>
</dbReference>
<dbReference type="PANTHER" id="PTHR43620">
    <property type="entry name" value="GLYCEROPHOSPHORYL DIESTER PHOSPHODIESTERASE"/>
    <property type="match status" value="1"/>
</dbReference>
<dbReference type="InterPro" id="IPR030395">
    <property type="entry name" value="GP_PDE_dom"/>
</dbReference>
<dbReference type="AlphaFoldDB" id="A0A3N0CQ46"/>
<dbReference type="GO" id="GO:0006071">
    <property type="term" value="P:glycerol metabolic process"/>
    <property type="evidence" value="ECO:0007669"/>
    <property type="project" value="UniProtKB-KW"/>
</dbReference>
<comment type="catalytic activity">
    <reaction evidence="6">
        <text>a sn-glycero-3-phosphodiester + H2O = an alcohol + sn-glycerol 3-phosphate + H(+)</text>
        <dbReference type="Rhea" id="RHEA:12969"/>
        <dbReference type="ChEBI" id="CHEBI:15377"/>
        <dbReference type="ChEBI" id="CHEBI:15378"/>
        <dbReference type="ChEBI" id="CHEBI:30879"/>
        <dbReference type="ChEBI" id="CHEBI:57597"/>
        <dbReference type="ChEBI" id="CHEBI:83408"/>
        <dbReference type="EC" id="3.1.4.46"/>
    </reaction>
</comment>
<sequence length="318" mass="35412">MANRTIRALGAPAVIAHRGASGHRPEHTLAAYELGYRLGANSIELDVVATRDGELVCRHDLELSRTTDVADRPEFAHLRRTLEVEGELLTGWFVHDFTLVELRELRTRERWGRKRQASATYDGRWTIPTLAEVLDLRDQESARTGSRLGVHVELKSPQHLRAEGLWLADLVRDRVGEDLTWLSFDTETLRDLGAARSYRIFDKTPSPKELSRVAEYAVGVAVRRKAVLPRDIGGRVTEPTKLVEKAHKRGLSVLVWTHRAENQHLPTNLRIGSAPHGHGDAAGEAALLFDAGIDGLISDYPEVALAGRNRRPGLPIAR</sequence>
<dbReference type="Proteomes" id="UP000267128">
    <property type="component" value="Unassembled WGS sequence"/>
</dbReference>
<dbReference type="GO" id="GO:0008889">
    <property type="term" value="F:glycerophosphodiester phosphodiesterase activity"/>
    <property type="evidence" value="ECO:0007669"/>
    <property type="project" value="UniProtKB-EC"/>
</dbReference>
<feature type="domain" description="GP-PDE" evidence="7">
    <location>
        <begin position="12"/>
        <end position="308"/>
    </location>
</feature>
<evidence type="ECO:0000256" key="2">
    <source>
        <dbReference type="ARBA" id="ARBA00012247"/>
    </source>
</evidence>
<organism evidence="8 9">
    <name type="scientific">Nocardioides marmoriginsengisoli</name>
    <dbReference type="NCBI Taxonomy" id="661483"/>
    <lineage>
        <taxon>Bacteria</taxon>
        <taxon>Bacillati</taxon>
        <taxon>Actinomycetota</taxon>
        <taxon>Actinomycetes</taxon>
        <taxon>Propionibacteriales</taxon>
        <taxon>Nocardioidaceae</taxon>
        <taxon>Nocardioides</taxon>
    </lineage>
</organism>
<keyword evidence="5" id="KW-0378">Hydrolase</keyword>
<name>A0A3N0CQ46_9ACTN</name>
<evidence type="ECO:0000256" key="3">
    <source>
        <dbReference type="ARBA" id="ARBA00022729"/>
    </source>
</evidence>
<accession>A0A3N0CQ46</accession>
<evidence type="ECO:0000256" key="6">
    <source>
        <dbReference type="ARBA" id="ARBA00047512"/>
    </source>
</evidence>
<evidence type="ECO:0000313" key="8">
    <source>
        <dbReference type="EMBL" id="RNL65459.1"/>
    </source>
</evidence>
<proteinExistence type="inferred from homology"/>
<evidence type="ECO:0000259" key="7">
    <source>
        <dbReference type="PROSITE" id="PS51704"/>
    </source>
</evidence>
<dbReference type="GO" id="GO:0042597">
    <property type="term" value="C:periplasmic space"/>
    <property type="evidence" value="ECO:0007669"/>
    <property type="project" value="TreeGrafter"/>
</dbReference>
<dbReference type="Gene3D" id="3.20.20.190">
    <property type="entry name" value="Phosphatidylinositol (PI) phosphodiesterase"/>
    <property type="match status" value="1"/>
</dbReference>
<dbReference type="OrthoDB" id="9758957at2"/>
<dbReference type="Pfam" id="PF03009">
    <property type="entry name" value="GDPD"/>
    <property type="match status" value="1"/>
</dbReference>
<evidence type="ECO:0000256" key="5">
    <source>
        <dbReference type="ARBA" id="ARBA00022801"/>
    </source>
</evidence>
<dbReference type="EMBL" id="RJSE01000003">
    <property type="protein sequence ID" value="RNL65459.1"/>
    <property type="molecule type" value="Genomic_DNA"/>
</dbReference>
<dbReference type="PANTHER" id="PTHR43620:SF7">
    <property type="entry name" value="GLYCEROPHOSPHODIESTER PHOSPHODIESTERASE GDPD5-RELATED"/>
    <property type="match status" value="1"/>
</dbReference>
<comment type="caution">
    <text evidence="8">The sequence shown here is derived from an EMBL/GenBank/DDBJ whole genome shotgun (WGS) entry which is preliminary data.</text>
</comment>
<gene>
    <name evidence="8" type="ORF">EFK50_05780</name>
</gene>
<dbReference type="EC" id="3.1.4.46" evidence="2"/>
<keyword evidence="9" id="KW-1185">Reference proteome</keyword>
<keyword evidence="3" id="KW-0732">Signal</keyword>
<dbReference type="InterPro" id="IPR017946">
    <property type="entry name" value="PLC-like_Pdiesterase_TIM-brl"/>
</dbReference>